<evidence type="ECO:0000256" key="3">
    <source>
        <dbReference type="ARBA" id="ARBA00023038"/>
    </source>
</evidence>
<dbReference type="Proteomes" id="UP000663873">
    <property type="component" value="Unassembled WGS sequence"/>
</dbReference>
<evidence type="ECO:0000256" key="1">
    <source>
        <dbReference type="ARBA" id="ARBA00022723"/>
    </source>
</evidence>
<feature type="non-terminal residue" evidence="5">
    <location>
        <position position="61"/>
    </location>
</feature>
<evidence type="ECO:0000256" key="2">
    <source>
        <dbReference type="ARBA" id="ARBA00022833"/>
    </source>
</evidence>
<keyword evidence="6" id="KW-1185">Reference proteome</keyword>
<sequence>CFRCRICKRALTESSLNEEGDDIYCANCYRKKQRGDCNSLEFQRAANDRAQYIYNKHRRDV</sequence>
<feature type="non-terminal residue" evidence="5">
    <location>
        <position position="1"/>
    </location>
</feature>
<keyword evidence="1" id="KW-0479">Metal-binding</keyword>
<organism evidence="5 6">
    <name type="scientific">Rotaria socialis</name>
    <dbReference type="NCBI Taxonomy" id="392032"/>
    <lineage>
        <taxon>Eukaryota</taxon>
        <taxon>Metazoa</taxon>
        <taxon>Spiralia</taxon>
        <taxon>Gnathifera</taxon>
        <taxon>Rotifera</taxon>
        <taxon>Eurotatoria</taxon>
        <taxon>Bdelloidea</taxon>
        <taxon>Philodinida</taxon>
        <taxon>Philodinidae</taxon>
        <taxon>Rotaria</taxon>
    </lineage>
</organism>
<dbReference type="GO" id="GO:0046872">
    <property type="term" value="F:metal ion binding"/>
    <property type="evidence" value="ECO:0007669"/>
    <property type="project" value="UniProtKB-KW"/>
</dbReference>
<gene>
    <name evidence="5" type="ORF">UJA718_LOCUS45688</name>
</gene>
<accession>A0A821V9M8</accession>
<feature type="domain" description="LIM zinc-binding" evidence="4">
    <location>
        <begin position="1"/>
        <end position="32"/>
    </location>
</feature>
<protein>
    <recommendedName>
        <fullName evidence="4">LIM zinc-binding domain-containing protein</fullName>
    </recommendedName>
</protein>
<dbReference type="AlphaFoldDB" id="A0A821V9M8"/>
<evidence type="ECO:0000259" key="4">
    <source>
        <dbReference type="Pfam" id="PF00412"/>
    </source>
</evidence>
<dbReference type="Pfam" id="PF00412">
    <property type="entry name" value="LIM"/>
    <property type="match status" value="1"/>
</dbReference>
<dbReference type="EMBL" id="CAJOBP010077890">
    <property type="protein sequence ID" value="CAF4904718.1"/>
    <property type="molecule type" value="Genomic_DNA"/>
</dbReference>
<proteinExistence type="predicted"/>
<dbReference type="Gene3D" id="2.10.110.10">
    <property type="entry name" value="Cysteine Rich Protein"/>
    <property type="match status" value="1"/>
</dbReference>
<evidence type="ECO:0000313" key="5">
    <source>
        <dbReference type="EMBL" id="CAF4904718.1"/>
    </source>
</evidence>
<evidence type="ECO:0000313" key="6">
    <source>
        <dbReference type="Proteomes" id="UP000663873"/>
    </source>
</evidence>
<dbReference type="SUPFAM" id="SSF57716">
    <property type="entry name" value="Glucocorticoid receptor-like (DNA-binding domain)"/>
    <property type="match status" value="1"/>
</dbReference>
<name>A0A821V9M8_9BILA</name>
<keyword evidence="3" id="KW-0440">LIM domain</keyword>
<reference evidence="5" key="1">
    <citation type="submission" date="2021-02" db="EMBL/GenBank/DDBJ databases">
        <authorList>
            <person name="Nowell W R."/>
        </authorList>
    </citation>
    <scope>NUCLEOTIDE SEQUENCE</scope>
</reference>
<dbReference type="InterPro" id="IPR001781">
    <property type="entry name" value="Znf_LIM"/>
</dbReference>
<comment type="caution">
    <text evidence="5">The sequence shown here is derived from an EMBL/GenBank/DDBJ whole genome shotgun (WGS) entry which is preliminary data.</text>
</comment>
<keyword evidence="2" id="KW-0862">Zinc</keyword>